<keyword evidence="11 14" id="KW-0408">Iron</keyword>
<keyword evidence="3 14" id="KW-0004">4Fe-4S</keyword>
<evidence type="ECO:0000256" key="2">
    <source>
        <dbReference type="ARBA" id="ARBA00007544"/>
    </source>
</evidence>
<comment type="function">
    <text evidence="14">Specifically methylates position 2 of adenine 2503 in 23S rRNA and position 2 of adenine 37 in tRNAs. m2A2503 modification seems to play a crucial role in the proofreading step occurring at the peptidyl transferase center and thus would serve to optimize ribosomal fidelity.</text>
</comment>
<sequence>MAKSHNLLNYDRVAMADFFEQQGEKAYRATQVFRRLHHDSPQSTDIFCDLPTALRTKLAQTTSYPNLPLASDHVATDGVCKLLFDVGGDRIETVIIPESNRTTLCVSSQVGCALACRFCLTGKQGFSRNLSTAEIISQLRQANRLLPPGKKITNVVFMGMGEPLLNLDAVLSALKIMIDTHGYALPPRRVTVSTAGVVPAMARLATLPVALAVSLHAPTDTLRDEIMPINRKYPLDTLMAACHRHILNRSRAFITFEYVMLDGVNDSVACARALIRLLHGLRCKVNLIPFNIFPDTPYQPSPYEAIDRFRDVLMRGGVMTTVRKTRGNDILAACGQLAGSVQARTMGLGSEKPLLRA</sequence>
<dbReference type="Gene3D" id="1.10.150.530">
    <property type="match status" value="1"/>
</dbReference>
<keyword evidence="9 14" id="KW-0819">tRNA processing</keyword>
<keyword evidence="17" id="KW-1185">Reference proteome</keyword>
<dbReference type="SFLD" id="SFLDF00275">
    <property type="entry name" value="adenosine_C2_methyltransferase"/>
    <property type="match status" value="1"/>
</dbReference>
<dbReference type="InterPro" id="IPR013785">
    <property type="entry name" value="Aldolase_TIM"/>
</dbReference>
<dbReference type="PIRSF" id="PIRSF006004">
    <property type="entry name" value="CHP00048"/>
    <property type="match status" value="1"/>
</dbReference>
<dbReference type="PANTHER" id="PTHR30544:SF5">
    <property type="entry name" value="RADICAL SAM CORE DOMAIN-CONTAINING PROTEIN"/>
    <property type="match status" value="1"/>
</dbReference>
<feature type="active site" description="S-methylcysteine intermediate" evidence="14">
    <location>
        <position position="334"/>
    </location>
</feature>
<evidence type="ECO:0000256" key="5">
    <source>
        <dbReference type="ARBA" id="ARBA00022552"/>
    </source>
</evidence>
<dbReference type="InterPro" id="IPR058240">
    <property type="entry name" value="rSAM_sf"/>
</dbReference>
<feature type="binding site" evidence="14">
    <location>
        <position position="291"/>
    </location>
    <ligand>
        <name>S-adenosyl-L-methionine</name>
        <dbReference type="ChEBI" id="CHEBI:59789"/>
    </ligand>
</feature>
<evidence type="ECO:0000256" key="1">
    <source>
        <dbReference type="ARBA" id="ARBA00004496"/>
    </source>
</evidence>
<evidence type="ECO:0000256" key="10">
    <source>
        <dbReference type="ARBA" id="ARBA00022723"/>
    </source>
</evidence>
<proteinExistence type="inferred from homology"/>
<comment type="cofactor">
    <cofactor evidence="14">
        <name>[4Fe-4S] cluster</name>
        <dbReference type="ChEBI" id="CHEBI:49883"/>
    </cofactor>
    <text evidence="14">Binds 1 [4Fe-4S] cluster. The cluster is coordinated with 3 cysteines and an exchangeable S-adenosyl-L-methionine.</text>
</comment>
<dbReference type="Gene3D" id="3.20.20.70">
    <property type="entry name" value="Aldolase class I"/>
    <property type="match status" value="1"/>
</dbReference>
<reference evidence="16" key="2">
    <citation type="journal article" date="2023" name="Microbiome">
        <title>Synthase-selected sorting approach identifies a beta-lactone synthase in a nudibranch symbiotic bacterium.</title>
        <authorList>
            <person name="Dzunkova M."/>
            <person name="La Clair J.J."/>
            <person name="Tyml T."/>
            <person name="Doud D."/>
            <person name="Schulz F."/>
            <person name="Piquer-Esteban S."/>
            <person name="Porcel Sanchis D."/>
            <person name="Osborn A."/>
            <person name="Robinson D."/>
            <person name="Louie K.B."/>
            <person name="Bowen B.P."/>
            <person name="Bowers R.M."/>
            <person name="Lee J."/>
            <person name="Arnau V."/>
            <person name="Diaz-Villanueva W."/>
            <person name="Stepanauskas R."/>
            <person name="Gosliner T."/>
            <person name="Date S.V."/>
            <person name="Northen T.R."/>
            <person name="Cheng J.F."/>
            <person name="Burkart M.D."/>
            <person name="Woyke T."/>
        </authorList>
    </citation>
    <scope>NUCLEOTIDE SEQUENCE</scope>
    <source>
        <strain evidence="16">Df01</strain>
    </source>
</reference>
<keyword evidence="10 14" id="KW-0479">Metal-binding</keyword>
<dbReference type="InterPro" id="IPR048641">
    <property type="entry name" value="RlmN_N"/>
</dbReference>
<dbReference type="Pfam" id="PF21016">
    <property type="entry name" value="RlmN_N"/>
    <property type="match status" value="1"/>
</dbReference>
<comment type="miscellaneous">
    <text evidence="14">Reaction proceeds by a ping-pong mechanism involving intermediate methylation of a conserved cysteine residue.</text>
</comment>
<feature type="binding site" evidence="14">
    <location>
        <begin position="161"/>
        <end position="162"/>
    </location>
    <ligand>
        <name>S-adenosyl-L-methionine</name>
        <dbReference type="ChEBI" id="CHEBI:59789"/>
    </ligand>
</feature>
<comment type="similarity">
    <text evidence="2 14">Belongs to the radical SAM superfamily. RlmN family.</text>
</comment>
<comment type="catalytic activity">
    <reaction evidence="14">
        <text>adenosine(37) in tRNA + 2 reduced [2Fe-2S]-[ferredoxin] + 2 S-adenosyl-L-methionine = 2-methyladenosine(37) in tRNA + 5'-deoxyadenosine + L-methionine + 2 oxidized [2Fe-2S]-[ferredoxin] + S-adenosyl-L-homocysteine</text>
        <dbReference type="Rhea" id="RHEA:43332"/>
        <dbReference type="Rhea" id="RHEA-COMP:10000"/>
        <dbReference type="Rhea" id="RHEA-COMP:10001"/>
        <dbReference type="Rhea" id="RHEA-COMP:10162"/>
        <dbReference type="Rhea" id="RHEA-COMP:10485"/>
        <dbReference type="ChEBI" id="CHEBI:17319"/>
        <dbReference type="ChEBI" id="CHEBI:33737"/>
        <dbReference type="ChEBI" id="CHEBI:33738"/>
        <dbReference type="ChEBI" id="CHEBI:57844"/>
        <dbReference type="ChEBI" id="CHEBI:57856"/>
        <dbReference type="ChEBI" id="CHEBI:59789"/>
        <dbReference type="ChEBI" id="CHEBI:74411"/>
        <dbReference type="ChEBI" id="CHEBI:74497"/>
        <dbReference type="EC" id="2.1.1.192"/>
    </reaction>
</comment>
<feature type="active site" description="Proton acceptor" evidence="14">
    <location>
        <position position="92"/>
    </location>
</feature>
<feature type="binding site" evidence="14">
    <location>
        <begin position="214"/>
        <end position="216"/>
    </location>
    <ligand>
        <name>S-adenosyl-L-methionine</name>
        <dbReference type="ChEBI" id="CHEBI:59789"/>
    </ligand>
</feature>
<reference evidence="16" key="1">
    <citation type="submission" date="2022-08" db="EMBL/GenBank/DDBJ databases">
        <authorList>
            <person name="Dzunkova M."/>
            <person name="La Clair J."/>
            <person name="Tyml T."/>
            <person name="Doud D."/>
            <person name="Schulz F."/>
            <person name="Piquer S."/>
            <person name="Porcel Sanchis D."/>
            <person name="Osborn A."/>
            <person name="Robinson D."/>
            <person name="Louie K.B."/>
            <person name="Bowen B.P."/>
            <person name="Bowers R."/>
            <person name="Lee J."/>
            <person name="Arnau Llombart V."/>
            <person name="Diaz Villanueva W."/>
            <person name="Gosliner T."/>
            <person name="Northen T."/>
            <person name="Cheng J.-F."/>
            <person name="Burkart M.D."/>
            <person name="Woyke T."/>
        </authorList>
    </citation>
    <scope>NUCLEOTIDE SEQUENCE</scope>
    <source>
        <strain evidence="16">Df01</strain>
    </source>
</reference>
<evidence type="ECO:0000256" key="13">
    <source>
        <dbReference type="ARBA" id="ARBA00023157"/>
    </source>
</evidence>
<keyword evidence="12 14" id="KW-0411">Iron-sulfur</keyword>
<keyword evidence="6 14" id="KW-0489">Methyltransferase</keyword>
<dbReference type="HAMAP" id="MF_01849">
    <property type="entry name" value="RNA_methyltr_RlmN"/>
    <property type="match status" value="1"/>
</dbReference>
<comment type="subcellular location">
    <subcellularLocation>
        <location evidence="1 14">Cytoplasm</location>
    </subcellularLocation>
</comment>
<keyword evidence="8 14" id="KW-0949">S-adenosyl-L-methionine</keyword>
<accession>A0ABT7QLH6</accession>
<dbReference type="EC" id="2.1.1.192" evidence="14"/>
<keyword evidence="7 14" id="KW-0808">Transferase</keyword>
<evidence type="ECO:0000256" key="3">
    <source>
        <dbReference type="ARBA" id="ARBA00022485"/>
    </source>
</evidence>
<dbReference type="PANTHER" id="PTHR30544">
    <property type="entry name" value="23S RRNA METHYLTRANSFERASE"/>
    <property type="match status" value="1"/>
</dbReference>
<feature type="binding site" evidence="14">
    <location>
        <position position="116"/>
    </location>
    <ligand>
        <name>[4Fe-4S] cluster</name>
        <dbReference type="ChEBI" id="CHEBI:49883"/>
        <note>4Fe-4S-S-AdoMet</note>
    </ligand>
</feature>
<keyword evidence="13 14" id="KW-1015">Disulfide bond</keyword>
<keyword evidence="5 14" id="KW-0698">rRNA processing</keyword>
<dbReference type="EMBL" id="JANQAO010000002">
    <property type="protein sequence ID" value="MDM5147568.1"/>
    <property type="molecule type" value="Genomic_DNA"/>
</dbReference>
<dbReference type="CDD" id="cd01335">
    <property type="entry name" value="Radical_SAM"/>
    <property type="match status" value="1"/>
</dbReference>
<evidence type="ECO:0000256" key="9">
    <source>
        <dbReference type="ARBA" id="ARBA00022694"/>
    </source>
</evidence>
<evidence type="ECO:0000256" key="4">
    <source>
        <dbReference type="ARBA" id="ARBA00022490"/>
    </source>
</evidence>
<dbReference type="InterPro" id="IPR007197">
    <property type="entry name" value="rSAM"/>
</dbReference>
<name>A0ABT7QLH6_9GAMM</name>
<evidence type="ECO:0000256" key="7">
    <source>
        <dbReference type="ARBA" id="ARBA00022679"/>
    </source>
</evidence>
<dbReference type="InterPro" id="IPR027492">
    <property type="entry name" value="RNA_MTrfase_RlmN"/>
</dbReference>
<dbReference type="GO" id="GO:0032259">
    <property type="term" value="P:methylation"/>
    <property type="evidence" value="ECO:0007669"/>
    <property type="project" value="UniProtKB-KW"/>
</dbReference>
<gene>
    <name evidence="14 16" type="primary">rlmN</name>
    <name evidence="16" type="ORF">NQX30_04185</name>
</gene>
<comment type="caution">
    <text evidence="14">Lacks conserved residue(s) required for the propagation of feature annotation.</text>
</comment>
<evidence type="ECO:0000256" key="8">
    <source>
        <dbReference type="ARBA" id="ARBA00022691"/>
    </source>
</evidence>
<evidence type="ECO:0000259" key="15">
    <source>
        <dbReference type="PROSITE" id="PS51918"/>
    </source>
</evidence>
<evidence type="ECO:0000256" key="12">
    <source>
        <dbReference type="ARBA" id="ARBA00023014"/>
    </source>
</evidence>
<evidence type="ECO:0000313" key="17">
    <source>
        <dbReference type="Proteomes" id="UP001168167"/>
    </source>
</evidence>
<dbReference type="GO" id="GO:0008168">
    <property type="term" value="F:methyltransferase activity"/>
    <property type="evidence" value="ECO:0007669"/>
    <property type="project" value="UniProtKB-KW"/>
</dbReference>
<dbReference type="SUPFAM" id="SSF102114">
    <property type="entry name" value="Radical SAM enzymes"/>
    <property type="match status" value="1"/>
</dbReference>
<evidence type="ECO:0000313" key="16">
    <source>
        <dbReference type="EMBL" id="MDM5147568.1"/>
    </source>
</evidence>
<dbReference type="InterPro" id="IPR004383">
    <property type="entry name" value="rRNA_lsu_MTrfase_RlmN/Cfr"/>
</dbReference>
<feature type="domain" description="Radical SAM core" evidence="15">
    <location>
        <begin position="98"/>
        <end position="329"/>
    </location>
</feature>
<evidence type="ECO:0000256" key="14">
    <source>
        <dbReference type="HAMAP-Rule" id="MF_01849"/>
    </source>
</evidence>
<keyword evidence="4 14" id="KW-0963">Cytoplasm</keyword>
<comment type="catalytic activity">
    <reaction evidence="14">
        <text>adenosine(2503) in 23S rRNA + 2 reduced [2Fe-2S]-[ferredoxin] + 2 S-adenosyl-L-methionine = 2-methyladenosine(2503) in 23S rRNA + 5'-deoxyadenosine + L-methionine + 2 oxidized [2Fe-2S]-[ferredoxin] + S-adenosyl-L-homocysteine</text>
        <dbReference type="Rhea" id="RHEA:42916"/>
        <dbReference type="Rhea" id="RHEA-COMP:10000"/>
        <dbReference type="Rhea" id="RHEA-COMP:10001"/>
        <dbReference type="Rhea" id="RHEA-COMP:10152"/>
        <dbReference type="Rhea" id="RHEA-COMP:10282"/>
        <dbReference type="ChEBI" id="CHEBI:17319"/>
        <dbReference type="ChEBI" id="CHEBI:33737"/>
        <dbReference type="ChEBI" id="CHEBI:33738"/>
        <dbReference type="ChEBI" id="CHEBI:57844"/>
        <dbReference type="ChEBI" id="CHEBI:57856"/>
        <dbReference type="ChEBI" id="CHEBI:59789"/>
        <dbReference type="ChEBI" id="CHEBI:74411"/>
        <dbReference type="ChEBI" id="CHEBI:74497"/>
        <dbReference type="EC" id="2.1.1.192"/>
    </reaction>
</comment>
<dbReference type="Pfam" id="PF04055">
    <property type="entry name" value="Radical_SAM"/>
    <property type="match status" value="1"/>
</dbReference>
<evidence type="ECO:0000256" key="11">
    <source>
        <dbReference type="ARBA" id="ARBA00023004"/>
    </source>
</evidence>
<feature type="binding site" evidence="14">
    <location>
        <position position="119"/>
    </location>
    <ligand>
        <name>[4Fe-4S] cluster</name>
        <dbReference type="ChEBI" id="CHEBI:49883"/>
        <note>4Fe-4S-S-AdoMet</note>
    </ligand>
</feature>
<evidence type="ECO:0000256" key="6">
    <source>
        <dbReference type="ARBA" id="ARBA00022603"/>
    </source>
</evidence>
<feature type="binding site" evidence="14">
    <location>
        <position position="193"/>
    </location>
    <ligand>
        <name>S-adenosyl-L-methionine</name>
        <dbReference type="ChEBI" id="CHEBI:59789"/>
    </ligand>
</feature>
<protein>
    <recommendedName>
        <fullName evidence="14">Dual-specificity RNA methyltransferase RlmN</fullName>
        <ecNumber evidence="14">2.1.1.192</ecNumber>
    </recommendedName>
    <alternativeName>
        <fullName evidence="14">23S rRNA (adenine(2503)-C(2))-methyltransferase</fullName>
    </alternativeName>
    <alternativeName>
        <fullName evidence="14">23S rRNA m2A2503 methyltransferase</fullName>
    </alternativeName>
    <alternativeName>
        <fullName evidence="14">Ribosomal RNA large subunit methyltransferase N</fullName>
    </alternativeName>
    <alternativeName>
        <fullName evidence="14">tRNA (adenine(37)-C(2))-methyltransferase</fullName>
    </alternativeName>
    <alternativeName>
        <fullName evidence="14">tRNA m2A37 methyltransferase</fullName>
    </alternativeName>
</protein>
<dbReference type="InterPro" id="IPR040072">
    <property type="entry name" value="Methyltransferase_A"/>
</dbReference>
<feature type="binding site" evidence="14">
    <location>
        <position position="112"/>
    </location>
    <ligand>
        <name>[4Fe-4S] cluster</name>
        <dbReference type="ChEBI" id="CHEBI:49883"/>
        <note>4Fe-4S-S-AdoMet</note>
    </ligand>
</feature>
<dbReference type="PROSITE" id="PS51918">
    <property type="entry name" value="RADICAL_SAM"/>
    <property type="match status" value="1"/>
</dbReference>
<dbReference type="NCBIfam" id="TIGR00048">
    <property type="entry name" value="rRNA_mod_RlmN"/>
    <property type="match status" value="1"/>
</dbReference>
<organism evidence="16 17">
    <name type="scientific">Candidatus Doriopsillibacter californiensis</name>
    <dbReference type="NCBI Taxonomy" id="2970740"/>
    <lineage>
        <taxon>Bacteria</taxon>
        <taxon>Pseudomonadati</taxon>
        <taxon>Pseudomonadota</taxon>
        <taxon>Gammaproteobacteria</taxon>
        <taxon>Candidatus Tethybacterales</taxon>
        <taxon>Candidatus Persebacteraceae</taxon>
        <taxon>Candidatus Doriopsillibacter</taxon>
    </lineage>
</organism>
<comment type="caution">
    <text evidence="16">The sequence shown here is derived from an EMBL/GenBank/DDBJ whole genome shotgun (WGS) entry which is preliminary data.</text>
</comment>
<dbReference type="SFLD" id="SFLDG01062">
    <property type="entry name" value="methyltransferase_(Class_A)"/>
    <property type="match status" value="1"/>
</dbReference>
<dbReference type="Proteomes" id="UP001168167">
    <property type="component" value="Unassembled WGS sequence"/>
</dbReference>
<dbReference type="SFLD" id="SFLDS00029">
    <property type="entry name" value="Radical_SAM"/>
    <property type="match status" value="1"/>
</dbReference>